<dbReference type="PANTHER" id="PTHR43731:SF14">
    <property type="entry name" value="PRESENILIN-ASSOCIATED RHOMBOID-LIKE PROTEIN, MITOCHONDRIAL"/>
    <property type="match status" value="1"/>
</dbReference>
<dbReference type="InterPro" id="IPR022764">
    <property type="entry name" value="Peptidase_S54_rhomboid_dom"/>
</dbReference>
<keyword evidence="10" id="KW-1185">Reference proteome</keyword>
<dbReference type="SUPFAM" id="SSF144091">
    <property type="entry name" value="Rhomboid-like"/>
    <property type="match status" value="1"/>
</dbReference>
<organism evidence="9 10">
    <name type="scientific">Rhodopirellula sallentina SM41</name>
    <dbReference type="NCBI Taxonomy" id="1263870"/>
    <lineage>
        <taxon>Bacteria</taxon>
        <taxon>Pseudomonadati</taxon>
        <taxon>Planctomycetota</taxon>
        <taxon>Planctomycetia</taxon>
        <taxon>Pirellulales</taxon>
        <taxon>Pirellulaceae</taxon>
        <taxon>Rhodopirellula</taxon>
    </lineage>
</organism>
<dbReference type="PATRIC" id="fig|1263870.3.peg.1745"/>
<dbReference type="RefSeq" id="WP_008676192.1">
    <property type="nucleotide sequence ID" value="NZ_ANOH01000117.1"/>
</dbReference>
<keyword evidence="4" id="KW-0378">Hydrolase</keyword>
<comment type="caution">
    <text evidence="9">The sequence shown here is derived from an EMBL/GenBank/DDBJ whole genome shotgun (WGS) entry which is preliminary data.</text>
</comment>
<dbReference type="InterPro" id="IPR035952">
    <property type="entry name" value="Rhomboid-like_sf"/>
</dbReference>
<evidence type="ECO:0000256" key="3">
    <source>
        <dbReference type="ARBA" id="ARBA00022692"/>
    </source>
</evidence>
<evidence type="ECO:0000256" key="5">
    <source>
        <dbReference type="ARBA" id="ARBA00022989"/>
    </source>
</evidence>
<protein>
    <submittedName>
        <fullName evidence="9">Rhomboid family protein</fullName>
    </submittedName>
</protein>
<feature type="transmembrane region" description="Helical" evidence="7">
    <location>
        <begin position="191"/>
        <end position="211"/>
    </location>
</feature>
<keyword evidence="3 7" id="KW-0812">Transmembrane</keyword>
<sequence>MENASSSSPPVAVFESSHRDPCQEVSLVLQAVGIPSAIARDETGWVVAVPDARHAAAITEIEDYLSDKSVEVPRVESRVRLFGGAVIGVVFYVSILCAVNVLDRISAYGVQWSDVGHMRAGDVMGGQIWRTVTALTLHADTLHLMSNLAFGGFFGLLAGRILGGGVAWLAIVVAGALGNAANAFMRDADHVSIGASTAVFAALGMLVSHALRPRKGSTSTAMQRWTPLIAGLLMFAFLGLEGERTDVLAHTTGFLSGMAVGWGCCRLPERVLASETVQFASAALTIALLIISWAVAAWA</sequence>
<dbReference type="EMBL" id="ANOH01000117">
    <property type="protein sequence ID" value="EMI56948.1"/>
    <property type="molecule type" value="Genomic_DNA"/>
</dbReference>
<dbReference type="InterPro" id="IPR050925">
    <property type="entry name" value="Rhomboid_protease_S54"/>
</dbReference>
<gene>
    <name evidence="9" type="ORF">RSSM_01629</name>
</gene>
<name>M5ULQ0_9BACT</name>
<dbReference type="PANTHER" id="PTHR43731">
    <property type="entry name" value="RHOMBOID PROTEASE"/>
    <property type="match status" value="1"/>
</dbReference>
<feature type="transmembrane region" description="Helical" evidence="7">
    <location>
        <begin position="81"/>
        <end position="102"/>
    </location>
</feature>
<dbReference type="GO" id="GO:0016020">
    <property type="term" value="C:membrane"/>
    <property type="evidence" value="ECO:0007669"/>
    <property type="project" value="UniProtKB-SubCell"/>
</dbReference>
<feature type="transmembrane region" description="Helical" evidence="7">
    <location>
        <begin position="223"/>
        <end position="241"/>
    </location>
</feature>
<proteinExistence type="inferred from homology"/>
<feature type="domain" description="Peptidase S54 rhomboid" evidence="8">
    <location>
        <begin position="126"/>
        <end position="266"/>
    </location>
</feature>
<keyword evidence="6 7" id="KW-0472">Membrane</keyword>
<dbReference type="GO" id="GO:0004252">
    <property type="term" value="F:serine-type endopeptidase activity"/>
    <property type="evidence" value="ECO:0007669"/>
    <property type="project" value="InterPro"/>
</dbReference>
<dbReference type="AlphaFoldDB" id="M5ULQ0"/>
<dbReference type="OrthoDB" id="9813074at2"/>
<dbReference type="Pfam" id="PF01694">
    <property type="entry name" value="Rhomboid"/>
    <property type="match status" value="1"/>
</dbReference>
<evidence type="ECO:0000256" key="6">
    <source>
        <dbReference type="ARBA" id="ARBA00023136"/>
    </source>
</evidence>
<keyword evidence="5 7" id="KW-1133">Transmembrane helix</keyword>
<evidence type="ECO:0000256" key="2">
    <source>
        <dbReference type="ARBA" id="ARBA00009045"/>
    </source>
</evidence>
<dbReference type="Proteomes" id="UP000011885">
    <property type="component" value="Unassembled WGS sequence"/>
</dbReference>
<evidence type="ECO:0000313" key="10">
    <source>
        <dbReference type="Proteomes" id="UP000011885"/>
    </source>
</evidence>
<evidence type="ECO:0000313" key="9">
    <source>
        <dbReference type="EMBL" id="EMI56948.1"/>
    </source>
</evidence>
<accession>M5ULQ0</accession>
<evidence type="ECO:0000259" key="8">
    <source>
        <dbReference type="Pfam" id="PF01694"/>
    </source>
</evidence>
<evidence type="ECO:0000256" key="7">
    <source>
        <dbReference type="SAM" id="Phobius"/>
    </source>
</evidence>
<evidence type="ECO:0000256" key="1">
    <source>
        <dbReference type="ARBA" id="ARBA00004141"/>
    </source>
</evidence>
<comment type="subcellular location">
    <subcellularLocation>
        <location evidence="1">Membrane</location>
        <topology evidence="1">Multi-pass membrane protein</topology>
    </subcellularLocation>
</comment>
<evidence type="ECO:0000256" key="4">
    <source>
        <dbReference type="ARBA" id="ARBA00022801"/>
    </source>
</evidence>
<reference evidence="9 10" key="1">
    <citation type="journal article" date="2013" name="Mar. Genomics">
        <title>Expression of sulfatases in Rhodopirellula baltica and the diversity of sulfatases in the genus Rhodopirellula.</title>
        <authorList>
            <person name="Wegner C.E."/>
            <person name="Richter-Heitmann T."/>
            <person name="Klindworth A."/>
            <person name="Klockow C."/>
            <person name="Richter M."/>
            <person name="Achstetter T."/>
            <person name="Glockner F.O."/>
            <person name="Harder J."/>
        </authorList>
    </citation>
    <scope>NUCLEOTIDE SEQUENCE [LARGE SCALE GENOMIC DNA]</scope>
    <source>
        <strain evidence="9 10">SM41</strain>
    </source>
</reference>
<feature type="transmembrane region" description="Helical" evidence="7">
    <location>
        <begin position="277"/>
        <end position="298"/>
    </location>
</feature>
<dbReference type="Gene3D" id="1.20.1540.10">
    <property type="entry name" value="Rhomboid-like"/>
    <property type="match status" value="1"/>
</dbReference>
<comment type="similarity">
    <text evidence="2">Belongs to the peptidase S54 family.</text>
</comment>